<name>M5P8C1_9BACI</name>
<dbReference type="Proteomes" id="UP000011907">
    <property type="component" value="Unassembled WGS sequence"/>
</dbReference>
<dbReference type="EMBL" id="AOFM01000004">
    <property type="protein sequence ID" value="EME75683.1"/>
    <property type="molecule type" value="Genomic_DNA"/>
</dbReference>
<sequence>MSALPHLEAALGGIAGDTDHTDHIERDDMDAIKKRSFLFVCFILCSDREMGACLFKKIPKA</sequence>
<gene>
    <name evidence="1" type="ORF">BSONL12_05193</name>
</gene>
<reference evidence="1 2" key="1">
    <citation type="journal article" date="2013" name="Genome Announc.">
        <title>Draft Whole-Genome Sequence of Bacillus sonorensis Strain L12, a Source of Nonribosomal Lipopeptides.</title>
        <authorList>
            <person name="Adimpong D.B."/>
            <person name="Sorensen K.I."/>
            <person name="Nielsen D.S."/>
            <person name="Thorsen L."/>
            <person name="Rasmussen T.B."/>
            <person name="Derkx P.M."/>
            <person name="Jespersen L."/>
        </authorList>
    </citation>
    <scope>NUCLEOTIDE SEQUENCE [LARGE SCALE GENOMIC DNA]</scope>
    <source>
        <strain evidence="1 2">L12</strain>
    </source>
</reference>
<organism evidence="1 2">
    <name type="scientific">Bacillus sonorensis L12</name>
    <dbReference type="NCBI Taxonomy" id="1274524"/>
    <lineage>
        <taxon>Bacteria</taxon>
        <taxon>Bacillati</taxon>
        <taxon>Bacillota</taxon>
        <taxon>Bacilli</taxon>
        <taxon>Bacillales</taxon>
        <taxon>Bacillaceae</taxon>
        <taxon>Bacillus</taxon>
    </lineage>
</organism>
<comment type="caution">
    <text evidence="1">The sequence shown here is derived from an EMBL/GenBank/DDBJ whole genome shotgun (WGS) entry which is preliminary data.</text>
</comment>
<proteinExistence type="predicted"/>
<evidence type="ECO:0000313" key="1">
    <source>
        <dbReference type="EMBL" id="EME75683.1"/>
    </source>
</evidence>
<accession>M5P8C1</accession>
<dbReference type="AlphaFoldDB" id="M5P8C1"/>
<evidence type="ECO:0000313" key="2">
    <source>
        <dbReference type="Proteomes" id="UP000011907"/>
    </source>
</evidence>
<protein>
    <submittedName>
        <fullName evidence="1">Uncharacterized protein</fullName>
    </submittedName>
</protein>